<evidence type="ECO:0000313" key="1">
    <source>
        <dbReference type="EMBL" id="ESA13840.1"/>
    </source>
</evidence>
<sequence length="96" mass="10780">MISKGKNSWNCLTFPITVQLCCSCLSDLFSVGLASTGQRPGEGHFSKKEHFRKWTYSTNPEFQPNSAHIVAPSGRWMVPNMLQSTKKKIKLDGISY</sequence>
<proteinExistence type="predicted"/>
<gene>
    <name evidence="1" type="ORF">GLOINDRAFT_25613</name>
</gene>
<organism evidence="1">
    <name type="scientific">Rhizophagus irregularis (strain DAOM 181602 / DAOM 197198 / MUCL 43194)</name>
    <name type="common">Arbuscular mycorrhizal fungus</name>
    <name type="synonym">Glomus intraradices</name>
    <dbReference type="NCBI Taxonomy" id="747089"/>
    <lineage>
        <taxon>Eukaryota</taxon>
        <taxon>Fungi</taxon>
        <taxon>Fungi incertae sedis</taxon>
        <taxon>Mucoromycota</taxon>
        <taxon>Glomeromycotina</taxon>
        <taxon>Glomeromycetes</taxon>
        <taxon>Glomerales</taxon>
        <taxon>Glomeraceae</taxon>
        <taxon>Rhizophagus</taxon>
    </lineage>
</organism>
<accession>U9U0F4</accession>
<reference evidence="1" key="1">
    <citation type="submission" date="2013-07" db="EMBL/GenBank/DDBJ databases">
        <title>The genome of an arbuscular mycorrhizal fungus provides insights into the evolution of the oldest plant symbiosis.</title>
        <authorList>
            <consortium name="DOE Joint Genome Institute"/>
            <person name="Tisserant E."/>
            <person name="Malbreil M."/>
            <person name="Kuo A."/>
            <person name="Kohler A."/>
            <person name="Symeonidi A."/>
            <person name="Balestrini R."/>
            <person name="Charron P."/>
            <person name="Duensing N."/>
            <person name="Frei-dit-Frey N."/>
            <person name="Gianinazzi-Pearson V."/>
            <person name="Gilbert B."/>
            <person name="Handa Y."/>
            <person name="Hijri M."/>
            <person name="Kaul R."/>
            <person name="Kawaguchi M."/>
            <person name="Krajinski F."/>
            <person name="Lammers P."/>
            <person name="Lapierre D."/>
            <person name="Masclaux F.G."/>
            <person name="Murat C."/>
            <person name="Morin E."/>
            <person name="Ndikumana S."/>
            <person name="Pagni M."/>
            <person name="Petitpierre D."/>
            <person name="Requena N."/>
            <person name="Rosikiewicz P."/>
            <person name="Riley R."/>
            <person name="Saito K."/>
            <person name="San Clemente H."/>
            <person name="Shapiro H."/>
            <person name="van Tuinen D."/>
            <person name="Becard G."/>
            <person name="Bonfante P."/>
            <person name="Paszkowski U."/>
            <person name="Shachar-Hill Y."/>
            <person name="Young J.P."/>
            <person name="Sanders I.R."/>
            <person name="Henrissat B."/>
            <person name="Rensing S.A."/>
            <person name="Grigoriev I.V."/>
            <person name="Corradi N."/>
            <person name="Roux C."/>
            <person name="Martin F."/>
        </authorList>
    </citation>
    <scope>NUCLEOTIDE SEQUENCE</scope>
    <source>
        <strain evidence="1">DAOM 197198</strain>
    </source>
</reference>
<dbReference type="AlphaFoldDB" id="U9U0F4"/>
<dbReference type="EMBL" id="KI283518">
    <property type="protein sequence ID" value="ESA13840.1"/>
    <property type="molecule type" value="Genomic_DNA"/>
</dbReference>
<dbReference type="HOGENOM" id="CLU_2360821_0_0_1"/>
<name>U9U0F4_RHIID</name>
<protein>
    <submittedName>
        <fullName evidence="1">Uncharacterized protein</fullName>
    </submittedName>
</protein>